<dbReference type="PROSITE" id="PS50110">
    <property type="entry name" value="RESPONSE_REGULATORY"/>
    <property type="match status" value="1"/>
</dbReference>
<dbReference type="Proteomes" id="UP001336835">
    <property type="component" value="Unassembled WGS sequence"/>
</dbReference>
<dbReference type="RefSeq" id="WP_330107946.1">
    <property type="nucleotide sequence ID" value="NZ_JAZDQT010000002.1"/>
</dbReference>
<keyword evidence="1 5" id="KW-0597">Phosphoprotein</keyword>
<dbReference type="InterPro" id="IPR016032">
    <property type="entry name" value="Sig_transdc_resp-reg_C-effctor"/>
</dbReference>
<feature type="domain" description="HTH luxR-type" evidence="6">
    <location>
        <begin position="144"/>
        <end position="209"/>
    </location>
</feature>
<name>A0ABU7I822_9SPHI</name>
<evidence type="ECO:0000313" key="8">
    <source>
        <dbReference type="EMBL" id="MEE1945605.1"/>
    </source>
</evidence>
<dbReference type="InterPro" id="IPR058245">
    <property type="entry name" value="NreC/VraR/RcsB-like_REC"/>
</dbReference>
<gene>
    <name evidence="8" type="ORF">VRU48_10855</name>
</gene>
<evidence type="ECO:0000256" key="4">
    <source>
        <dbReference type="ARBA" id="ARBA00023163"/>
    </source>
</evidence>
<keyword evidence="4" id="KW-0804">Transcription</keyword>
<evidence type="ECO:0000313" key="9">
    <source>
        <dbReference type="Proteomes" id="UP001336835"/>
    </source>
</evidence>
<dbReference type="SUPFAM" id="SSF46894">
    <property type="entry name" value="C-terminal effector domain of the bipartite response regulators"/>
    <property type="match status" value="1"/>
</dbReference>
<dbReference type="Pfam" id="PF00196">
    <property type="entry name" value="GerE"/>
    <property type="match status" value="1"/>
</dbReference>
<dbReference type="Gene3D" id="3.40.50.2300">
    <property type="match status" value="1"/>
</dbReference>
<dbReference type="PROSITE" id="PS00622">
    <property type="entry name" value="HTH_LUXR_1"/>
    <property type="match status" value="1"/>
</dbReference>
<dbReference type="InterPro" id="IPR011006">
    <property type="entry name" value="CheY-like_superfamily"/>
</dbReference>
<accession>A0ABU7I822</accession>
<sequence length="211" mass="23079">MLPEKITLAIVDDHPIVVEGLKLLLLDKPHIDIVGSFQTGESCLKFLNGVSVDIVLLDITLPDKNGLDLCKEIKQKHPETNVIILSNHSERSIIMQALQHGASGYLLKNASANELMDCLNTAIRGQVALSEEVKGIMARPSTIMPQGFPTLTAREKEILPLIAEGLTTADIGHKLFISPLTIETHRRNLMQKFGAKNVAELIKLATLHGLT</sequence>
<dbReference type="PANTHER" id="PTHR43214:SF41">
    <property type="entry name" value="NITRATE_NITRITE RESPONSE REGULATOR PROTEIN NARP"/>
    <property type="match status" value="1"/>
</dbReference>
<feature type="modified residue" description="4-aspartylphosphate" evidence="5">
    <location>
        <position position="58"/>
    </location>
</feature>
<evidence type="ECO:0000256" key="2">
    <source>
        <dbReference type="ARBA" id="ARBA00023015"/>
    </source>
</evidence>
<dbReference type="EMBL" id="JAZDQT010000002">
    <property type="protein sequence ID" value="MEE1945605.1"/>
    <property type="molecule type" value="Genomic_DNA"/>
</dbReference>
<dbReference type="PROSITE" id="PS50043">
    <property type="entry name" value="HTH_LUXR_2"/>
    <property type="match status" value="1"/>
</dbReference>
<dbReference type="Pfam" id="PF00072">
    <property type="entry name" value="Response_reg"/>
    <property type="match status" value="1"/>
</dbReference>
<proteinExistence type="predicted"/>
<keyword evidence="2" id="KW-0805">Transcription regulation</keyword>
<evidence type="ECO:0000259" key="7">
    <source>
        <dbReference type="PROSITE" id="PS50110"/>
    </source>
</evidence>
<keyword evidence="9" id="KW-1185">Reference proteome</keyword>
<dbReference type="SMART" id="SM00421">
    <property type="entry name" value="HTH_LUXR"/>
    <property type="match status" value="1"/>
</dbReference>
<dbReference type="SMART" id="SM00448">
    <property type="entry name" value="REC"/>
    <property type="match status" value="1"/>
</dbReference>
<dbReference type="InterPro" id="IPR039420">
    <property type="entry name" value="WalR-like"/>
</dbReference>
<dbReference type="SUPFAM" id="SSF52172">
    <property type="entry name" value="CheY-like"/>
    <property type="match status" value="1"/>
</dbReference>
<dbReference type="InterPro" id="IPR000792">
    <property type="entry name" value="Tscrpt_reg_LuxR_C"/>
</dbReference>
<dbReference type="CDD" id="cd17535">
    <property type="entry name" value="REC_NarL-like"/>
    <property type="match status" value="1"/>
</dbReference>
<dbReference type="PANTHER" id="PTHR43214">
    <property type="entry name" value="TWO-COMPONENT RESPONSE REGULATOR"/>
    <property type="match status" value="1"/>
</dbReference>
<evidence type="ECO:0000259" key="6">
    <source>
        <dbReference type="PROSITE" id="PS50043"/>
    </source>
</evidence>
<dbReference type="PRINTS" id="PR00038">
    <property type="entry name" value="HTHLUXR"/>
</dbReference>
<comment type="caution">
    <text evidence="8">The sequence shown here is derived from an EMBL/GenBank/DDBJ whole genome shotgun (WGS) entry which is preliminary data.</text>
</comment>
<organism evidence="8 9">
    <name type="scientific">Pedobacter albus</name>
    <dbReference type="NCBI Taxonomy" id="3113905"/>
    <lineage>
        <taxon>Bacteria</taxon>
        <taxon>Pseudomonadati</taxon>
        <taxon>Bacteroidota</taxon>
        <taxon>Sphingobacteriia</taxon>
        <taxon>Sphingobacteriales</taxon>
        <taxon>Sphingobacteriaceae</taxon>
        <taxon>Pedobacter</taxon>
    </lineage>
</organism>
<reference evidence="8 9" key="1">
    <citation type="submission" date="2024-01" db="EMBL/GenBank/DDBJ databases">
        <title>Pedobacter sp. nov., isolated from fresh soil.</title>
        <authorList>
            <person name="Le N.T.T."/>
        </authorList>
    </citation>
    <scope>NUCLEOTIDE SEQUENCE [LARGE SCALE GENOMIC DNA]</scope>
    <source>
        <strain evidence="8 9">KR3-3</strain>
    </source>
</reference>
<evidence type="ECO:0000256" key="1">
    <source>
        <dbReference type="ARBA" id="ARBA00022553"/>
    </source>
</evidence>
<evidence type="ECO:0000256" key="5">
    <source>
        <dbReference type="PROSITE-ProRule" id="PRU00169"/>
    </source>
</evidence>
<keyword evidence="3" id="KW-0238">DNA-binding</keyword>
<dbReference type="InterPro" id="IPR001789">
    <property type="entry name" value="Sig_transdc_resp-reg_receiver"/>
</dbReference>
<dbReference type="CDD" id="cd06170">
    <property type="entry name" value="LuxR_C_like"/>
    <property type="match status" value="1"/>
</dbReference>
<protein>
    <submittedName>
        <fullName evidence="8">Response regulator transcription factor</fullName>
    </submittedName>
</protein>
<evidence type="ECO:0000256" key="3">
    <source>
        <dbReference type="ARBA" id="ARBA00023125"/>
    </source>
</evidence>
<feature type="domain" description="Response regulatory" evidence="7">
    <location>
        <begin position="7"/>
        <end position="123"/>
    </location>
</feature>